<evidence type="ECO:0000256" key="1">
    <source>
        <dbReference type="ARBA" id="ARBA00004651"/>
    </source>
</evidence>
<name>D1B633_THEAS</name>
<evidence type="ECO:0000313" key="11">
    <source>
        <dbReference type="Proteomes" id="UP000002030"/>
    </source>
</evidence>
<evidence type="ECO:0000256" key="5">
    <source>
        <dbReference type="ARBA" id="ARBA00022692"/>
    </source>
</evidence>
<evidence type="ECO:0000256" key="7">
    <source>
        <dbReference type="ARBA" id="ARBA00023136"/>
    </source>
</evidence>
<dbReference type="AlphaFoldDB" id="D1B633"/>
<evidence type="ECO:0000256" key="2">
    <source>
        <dbReference type="ARBA" id="ARBA00009843"/>
    </source>
</evidence>
<evidence type="ECO:0000313" key="10">
    <source>
        <dbReference type="EMBL" id="ACZ19474.1"/>
    </source>
</evidence>
<keyword evidence="4" id="KW-1003">Cell membrane</keyword>
<evidence type="ECO:0000256" key="4">
    <source>
        <dbReference type="ARBA" id="ARBA00022475"/>
    </source>
</evidence>
<dbReference type="PATRIC" id="fig|525903.6.peg.1244"/>
<accession>D1B633</accession>
<dbReference type="PRINTS" id="PR00758">
    <property type="entry name" value="ARSENICPUMP"/>
</dbReference>
<reference evidence="10 11" key="1">
    <citation type="journal article" date="2009" name="Stand. Genomic Sci.">
        <title>Complete genome sequence of Thermanaerovibrio acidaminovorans type strain (Su883).</title>
        <authorList>
            <person name="Chovatia M."/>
            <person name="Sikorski J."/>
            <person name="Schroder M."/>
            <person name="Lapidus A."/>
            <person name="Nolan M."/>
            <person name="Tice H."/>
            <person name="Glavina Del Rio T."/>
            <person name="Copeland A."/>
            <person name="Cheng J.F."/>
            <person name="Lucas S."/>
            <person name="Chen F."/>
            <person name="Bruce D."/>
            <person name="Goodwin L."/>
            <person name="Pitluck S."/>
            <person name="Ivanova N."/>
            <person name="Mavromatis K."/>
            <person name="Ovchinnikova G."/>
            <person name="Pati A."/>
            <person name="Chen A."/>
            <person name="Palaniappan K."/>
            <person name="Land M."/>
            <person name="Hauser L."/>
            <person name="Chang Y.J."/>
            <person name="Jeffries C.D."/>
            <person name="Chain P."/>
            <person name="Saunders E."/>
            <person name="Detter J.C."/>
            <person name="Brettin T."/>
            <person name="Rohde M."/>
            <person name="Goker M."/>
            <person name="Spring S."/>
            <person name="Bristow J."/>
            <person name="Markowitz V."/>
            <person name="Hugenholtz P."/>
            <person name="Kyrpides N.C."/>
            <person name="Klenk H.P."/>
            <person name="Eisen J.A."/>
        </authorList>
    </citation>
    <scope>NUCLEOTIDE SEQUENCE [LARGE SCALE GENOMIC DNA]</scope>
    <source>
        <strain evidence="11">ATCC 49978 / DSM 6589 / Su883</strain>
    </source>
</reference>
<dbReference type="InterPro" id="IPR051475">
    <property type="entry name" value="Diverse_Ion_Transporter"/>
</dbReference>
<keyword evidence="5 8" id="KW-0812">Transmembrane</keyword>
<dbReference type="KEGG" id="tai:Taci_1243"/>
<keyword evidence="6 8" id="KW-1133">Transmembrane helix</keyword>
<dbReference type="Proteomes" id="UP000002030">
    <property type="component" value="Chromosome"/>
</dbReference>
<dbReference type="CDD" id="cd01116">
    <property type="entry name" value="P_permease"/>
    <property type="match status" value="1"/>
</dbReference>
<feature type="transmembrane region" description="Helical" evidence="8">
    <location>
        <begin position="50"/>
        <end position="70"/>
    </location>
</feature>
<dbReference type="PANTHER" id="PTHR43568">
    <property type="entry name" value="P PROTEIN"/>
    <property type="match status" value="1"/>
</dbReference>
<dbReference type="EnsemblBacteria" id="ACZ19474">
    <property type="protein sequence ID" value="ACZ19474"/>
    <property type="gene ID" value="Taci_1243"/>
</dbReference>
<dbReference type="InterPro" id="IPR000802">
    <property type="entry name" value="Arsenical_pump_ArsB"/>
</dbReference>
<evidence type="ECO:0000259" key="9">
    <source>
        <dbReference type="Pfam" id="PF03600"/>
    </source>
</evidence>
<feature type="domain" description="Citrate transporter-like" evidence="9">
    <location>
        <begin position="16"/>
        <end position="363"/>
    </location>
</feature>
<feature type="transmembrane region" description="Helical" evidence="8">
    <location>
        <begin position="277"/>
        <end position="296"/>
    </location>
</feature>
<dbReference type="InterPro" id="IPR004680">
    <property type="entry name" value="Cit_transptr-like_dom"/>
</dbReference>
<keyword evidence="3" id="KW-0813">Transport</keyword>
<dbReference type="Pfam" id="PF03600">
    <property type="entry name" value="CitMHS"/>
    <property type="match status" value="1"/>
</dbReference>
<protein>
    <submittedName>
        <fullName evidence="10">Citrate transporter</fullName>
    </submittedName>
</protein>
<evidence type="ECO:0000256" key="6">
    <source>
        <dbReference type="ARBA" id="ARBA00022989"/>
    </source>
</evidence>
<gene>
    <name evidence="10" type="ordered locus">Taci_1243</name>
</gene>
<dbReference type="HOGENOM" id="CLU_011920_4_0_0"/>
<feature type="transmembrane region" description="Helical" evidence="8">
    <location>
        <begin position="224"/>
        <end position="257"/>
    </location>
</feature>
<feature type="transmembrane region" description="Helical" evidence="8">
    <location>
        <begin position="94"/>
        <end position="123"/>
    </location>
</feature>
<proteinExistence type="inferred from homology"/>
<sequence>MGRDQLVALAIFGGTYGLIISEKVDRLAAAMAGICAMLIMGLVEQSEAFSFIDFNTIGLLLGMMILVGIVKKTGLVELAAVRAITLSAGSPVRLLVLLSSLTALLSAMLDNVTTVLVMGPIMLAVCDALDLNPMPFALSMIFASNIGGTATLVGDPPNILIGSAARLSFNDFLLNMAPVSLVCLILSLGIVVVIYRRDLMDRPRGGASFNHARQRLDRRLTPRVLAIMGGVLAAFLLHGVLHLEAATIALTGAALAMLTCPVNVEELITHEVDWTTLVFFSALFMLVGTVDHLGVIEMAAKGVVSHVGGSPHILSMTILWASGLLSSVLDNVPYAAAMIPMVKNVSHLTGFPPEPLWWSLALGACLGGNGTLVGASANAERSGCQITFRGFMKTGSVVTIATLAVSAAYVLIRYS</sequence>
<keyword evidence="11" id="KW-1185">Reference proteome</keyword>
<comment type="subcellular location">
    <subcellularLocation>
        <location evidence="1">Cell membrane</location>
        <topology evidence="1">Multi-pass membrane protein</topology>
    </subcellularLocation>
</comment>
<dbReference type="GO" id="GO:0005886">
    <property type="term" value="C:plasma membrane"/>
    <property type="evidence" value="ECO:0007669"/>
    <property type="project" value="UniProtKB-SubCell"/>
</dbReference>
<feature type="transmembrane region" description="Helical" evidence="8">
    <location>
        <begin position="27"/>
        <end position="43"/>
    </location>
</feature>
<dbReference type="eggNOG" id="COG1055">
    <property type="taxonomic scope" value="Bacteria"/>
</dbReference>
<organism evidence="10 11">
    <name type="scientific">Thermanaerovibrio acidaminovorans (strain ATCC 49978 / DSM 6589 / Su883)</name>
    <name type="common">Selenomonas acidaminovorans</name>
    <dbReference type="NCBI Taxonomy" id="525903"/>
    <lineage>
        <taxon>Bacteria</taxon>
        <taxon>Thermotogati</taxon>
        <taxon>Synergistota</taxon>
        <taxon>Synergistia</taxon>
        <taxon>Synergistales</taxon>
        <taxon>Synergistaceae</taxon>
        <taxon>Thermanaerovibrio</taxon>
    </lineage>
</organism>
<dbReference type="GO" id="GO:0015105">
    <property type="term" value="F:arsenite transmembrane transporter activity"/>
    <property type="evidence" value="ECO:0007669"/>
    <property type="project" value="InterPro"/>
</dbReference>
<dbReference type="PANTHER" id="PTHR43568:SF1">
    <property type="entry name" value="P PROTEIN"/>
    <property type="match status" value="1"/>
</dbReference>
<feature type="transmembrane region" description="Helical" evidence="8">
    <location>
        <begin position="173"/>
        <end position="195"/>
    </location>
</feature>
<evidence type="ECO:0000256" key="8">
    <source>
        <dbReference type="SAM" id="Phobius"/>
    </source>
</evidence>
<keyword evidence="7 8" id="KW-0472">Membrane</keyword>
<dbReference type="OrthoDB" id="9765532at2"/>
<evidence type="ECO:0000256" key="3">
    <source>
        <dbReference type="ARBA" id="ARBA00022448"/>
    </source>
</evidence>
<feature type="transmembrane region" description="Helical" evidence="8">
    <location>
        <begin position="391"/>
        <end position="412"/>
    </location>
</feature>
<dbReference type="EMBL" id="CP001818">
    <property type="protein sequence ID" value="ACZ19474.1"/>
    <property type="molecule type" value="Genomic_DNA"/>
</dbReference>
<feature type="transmembrane region" description="Helical" evidence="8">
    <location>
        <begin position="356"/>
        <end position="379"/>
    </location>
</feature>
<comment type="similarity">
    <text evidence="2">Belongs to the CitM (TC 2.A.11) transporter family.</text>
</comment>